<comment type="caution">
    <text evidence="1">The sequence shown here is derived from an EMBL/GenBank/DDBJ whole genome shotgun (WGS) entry which is preliminary data.</text>
</comment>
<keyword evidence="2" id="KW-1185">Reference proteome</keyword>
<gene>
    <name evidence="1" type="ORF">ABIE19_001490</name>
</gene>
<proteinExistence type="predicted"/>
<reference evidence="1 2" key="1">
    <citation type="submission" date="2024-06" db="EMBL/GenBank/DDBJ databases">
        <title>Sorghum-associated microbial communities from plants grown in Nebraska, USA.</title>
        <authorList>
            <person name="Schachtman D."/>
        </authorList>
    </citation>
    <scope>NUCLEOTIDE SEQUENCE [LARGE SCALE GENOMIC DNA]</scope>
    <source>
        <strain evidence="1 2">2814</strain>
    </source>
</reference>
<dbReference type="RefSeq" id="WP_354088499.1">
    <property type="nucleotide sequence ID" value="NZ_JBEPTF010000001.1"/>
</dbReference>
<protein>
    <submittedName>
        <fullName evidence="1">Uncharacterized protein</fullName>
    </submittedName>
</protein>
<dbReference type="Proteomes" id="UP001549313">
    <property type="component" value="Unassembled WGS sequence"/>
</dbReference>
<evidence type="ECO:0000313" key="1">
    <source>
        <dbReference type="EMBL" id="MET4683581.1"/>
    </source>
</evidence>
<evidence type="ECO:0000313" key="2">
    <source>
        <dbReference type="Proteomes" id="UP001549313"/>
    </source>
</evidence>
<accession>A0ABV2RAH8</accession>
<name>A0ABV2RAH8_9CAUL</name>
<organism evidence="1 2">
    <name type="scientific">Brevundimonas faecalis</name>
    <dbReference type="NCBI Taxonomy" id="947378"/>
    <lineage>
        <taxon>Bacteria</taxon>
        <taxon>Pseudomonadati</taxon>
        <taxon>Pseudomonadota</taxon>
        <taxon>Alphaproteobacteria</taxon>
        <taxon>Caulobacterales</taxon>
        <taxon>Caulobacteraceae</taxon>
        <taxon>Brevundimonas</taxon>
    </lineage>
</organism>
<dbReference type="EMBL" id="JBEPTF010000001">
    <property type="protein sequence ID" value="MET4683581.1"/>
    <property type="molecule type" value="Genomic_DNA"/>
</dbReference>
<sequence length="145" mass="16737">MDLTDMLLTQARGSRERLIHRFADGDWVPQEQTANFRKGSFPLIGAFWQHRLLESCARLLIDPSRFEHLEDGYRLNVHSELAYGRIGQQRARSALGQLATSDLFSLLFAYVEERHLTEMEQRIRRWPSPLINRVAAAAAVALYIQ</sequence>